<evidence type="ECO:0000256" key="3">
    <source>
        <dbReference type="ARBA" id="ARBA00022989"/>
    </source>
</evidence>
<evidence type="ECO:0000256" key="1">
    <source>
        <dbReference type="ARBA" id="ARBA00004651"/>
    </source>
</evidence>
<dbReference type="PANTHER" id="PTHR23523:SF2">
    <property type="entry name" value="2-NITROIMIDAZOLE TRANSPORTER"/>
    <property type="match status" value="1"/>
</dbReference>
<dbReference type="PROSITE" id="PS50850">
    <property type="entry name" value="MFS"/>
    <property type="match status" value="1"/>
</dbReference>
<dbReference type="EMBL" id="BJZS01000016">
    <property type="protein sequence ID" value="GEO94439.1"/>
    <property type="molecule type" value="Genomic_DNA"/>
</dbReference>
<feature type="transmembrane region" description="Helical" evidence="5">
    <location>
        <begin position="263"/>
        <end position="285"/>
    </location>
</feature>
<feature type="transmembrane region" description="Helical" evidence="5">
    <location>
        <begin position="292"/>
        <end position="310"/>
    </location>
</feature>
<feature type="transmembrane region" description="Helical" evidence="5">
    <location>
        <begin position="316"/>
        <end position="337"/>
    </location>
</feature>
<feature type="transmembrane region" description="Helical" evidence="5">
    <location>
        <begin position="378"/>
        <end position="400"/>
    </location>
</feature>
<dbReference type="InterPro" id="IPR020846">
    <property type="entry name" value="MFS_dom"/>
</dbReference>
<feature type="transmembrane region" description="Helical" evidence="5">
    <location>
        <begin position="349"/>
        <end position="372"/>
    </location>
</feature>
<feature type="transmembrane region" description="Helical" evidence="5">
    <location>
        <begin position="85"/>
        <end position="105"/>
    </location>
</feature>
<keyword evidence="4 5" id="KW-0472">Membrane</keyword>
<sequence length="415" mass="42234">MNPPTPPPDRFPAPARVPRWLVVAAVVLVAVNLRPGATSVGPVLAEIQQGLGLSPTMAGVLTALPGLTFAVAGAGAAALSRRTGISGAVTAGLALVAAGLLGRAVTGSVPVFLALTVLGFAGMAVGNILVPAFIKRHGGRRTAALNSVYTTGLAVGATLPLLAAGPLTARGPEGWRAALGLWGLMALVALLPWLLVTARDRREAATAPSRALPGGPGAAIARSRTAVALCVYFGIQSMHAYVQFGWVAQIYRDGGLDQARAGLLMALIAAMGIPGGLLMPLLVAGSPHLRRWIAGLGTCMVTGYLGLMLAPATVPWVWALLLGVGGFAFPTALALLTARTRDPRITARLSGFIQPVGYLLAAVGPFAVGALHEATGSWTVPLVLLMGTGLVLVAAGWVAAAPRWVDDELAGPPRP</sequence>
<keyword evidence="2 5" id="KW-0812">Transmembrane</keyword>
<dbReference type="SUPFAM" id="SSF103473">
    <property type="entry name" value="MFS general substrate transporter"/>
    <property type="match status" value="1"/>
</dbReference>
<evidence type="ECO:0000256" key="2">
    <source>
        <dbReference type="ARBA" id="ARBA00022692"/>
    </source>
</evidence>
<accession>A0A512I9Q9</accession>
<evidence type="ECO:0000313" key="8">
    <source>
        <dbReference type="Proteomes" id="UP000321103"/>
    </source>
</evidence>
<evidence type="ECO:0000256" key="5">
    <source>
        <dbReference type="SAM" id="Phobius"/>
    </source>
</evidence>
<dbReference type="GO" id="GO:0022857">
    <property type="term" value="F:transmembrane transporter activity"/>
    <property type="evidence" value="ECO:0007669"/>
    <property type="project" value="InterPro"/>
</dbReference>
<feature type="transmembrane region" description="Helical" evidence="5">
    <location>
        <begin position="177"/>
        <end position="196"/>
    </location>
</feature>
<proteinExistence type="predicted"/>
<dbReference type="AlphaFoldDB" id="A0A512I9Q9"/>
<dbReference type="STRING" id="388357.GCA_001580365_01689"/>
<dbReference type="InterPro" id="IPR011701">
    <property type="entry name" value="MFS"/>
</dbReference>
<feature type="transmembrane region" description="Helical" evidence="5">
    <location>
        <begin position="226"/>
        <end position="251"/>
    </location>
</feature>
<feature type="transmembrane region" description="Helical" evidence="5">
    <location>
        <begin position="57"/>
        <end position="78"/>
    </location>
</feature>
<organism evidence="7 8">
    <name type="scientific">Kocuria turfanensis</name>
    <dbReference type="NCBI Taxonomy" id="388357"/>
    <lineage>
        <taxon>Bacteria</taxon>
        <taxon>Bacillati</taxon>
        <taxon>Actinomycetota</taxon>
        <taxon>Actinomycetes</taxon>
        <taxon>Micrococcales</taxon>
        <taxon>Micrococcaceae</taxon>
        <taxon>Kocuria</taxon>
    </lineage>
</organism>
<name>A0A512I9Q9_9MICC</name>
<dbReference type="GO" id="GO:0005886">
    <property type="term" value="C:plasma membrane"/>
    <property type="evidence" value="ECO:0007669"/>
    <property type="project" value="UniProtKB-SubCell"/>
</dbReference>
<keyword evidence="8" id="KW-1185">Reference proteome</keyword>
<feature type="transmembrane region" description="Helical" evidence="5">
    <location>
        <begin position="20"/>
        <end position="37"/>
    </location>
</feature>
<protein>
    <submittedName>
        <fullName evidence="7">MFS transporter</fullName>
    </submittedName>
</protein>
<reference evidence="7 8" key="1">
    <citation type="submission" date="2019-07" db="EMBL/GenBank/DDBJ databases">
        <title>Whole genome shotgun sequence of Kocuria turfanensis NBRC 107627.</title>
        <authorList>
            <person name="Hosoyama A."/>
            <person name="Uohara A."/>
            <person name="Ohji S."/>
            <person name="Ichikawa N."/>
        </authorList>
    </citation>
    <scope>NUCLEOTIDE SEQUENCE [LARGE SCALE GENOMIC DNA]</scope>
    <source>
        <strain evidence="7 8">NBRC 107627</strain>
    </source>
</reference>
<dbReference type="InterPro" id="IPR036259">
    <property type="entry name" value="MFS_trans_sf"/>
</dbReference>
<gene>
    <name evidence="7" type="ORF">KTU01_05620</name>
</gene>
<comment type="caution">
    <text evidence="7">The sequence shown here is derived from an EMBL/GenBank/DDBJ whole genome shotgun (WGS) entry which is preliminary data.</text>
</comment>
<dbReference type="Pfam" id="PF07690">
    <property type="entry name" value="MFS_1"/>
    <property type="match status" value="1"/>
</dbReference>
<feature type="transmembrane region" description="Helical" evidence="5">
    <location>
        <begin position="111"/>
        <end position="134"/>
    </location>
</feature>
<keyword evidence="3 5" id="KW-1133">Transmembrane helix</keyword>
<dbReference type="Proteomes" id="UP000321103">
    <property type="component" value="Unassembled WGS sequence"/>
</dbReference>
<dbReference type="PANTHER" id="PTHR23523">
    <property type="match status" value="1"/>
</dbReference>
<feature type="domain" description="Major facilitator superfamily (MFS) profile" evidence="6">
    <location>
        <begin position="20"/>
        <end position="406"/>
    </location>
</feature>
<evidence type="ECO:0000259" key="6">
    <source>
        <dbReference type="PROSITE" id="PS50850"/>
    </source>
</evidence>
<dbReference type="InterPro" id="IPR052524">
    <property type="entry name" value="MFS_Cyanate_Porter"/>
</dbReference>
<evidence type="ECO:0000256" key="4">
    <source>
        <dbReference type="ARBA" id="ARBA00023136"/>
    </source>
</evidence>
<dbReference type="RefSeq" id="WP_062735384.1">
    <property type="nucleotide sequence ID" value="NZ_BJZS01000016.1"/>
</dbReference>
<evidence type="ECO:0000313" key="7">
    <source>
        <dbReference type="EMBL" id="GEO94439.1"/>
    </source>
</evidence>
<dbReference type="Gene3D" id="1.20.1250.20">
    <property type="entry name" value="MFS general substrate transporter like domains"/>
    <property type="match status" value="1"/>
</dbReference>
<comment type="subcellular location">
    <subcellularLocation>
        <location evidence="1">Cell membrane</location>
        <topology evidence="1">Multi-pass membrane protein</topology>
    </subcellularLocation>
</comment>
<feature type="transmembrane region" description="Helical" evidence="5">
    <location>
        <begin position="146"/>
        <end position="165"/>
    </location>
</feature>